<keyword evidence="7" id="KW-0915">Sodium</keyword>
<keyword evidence="5 12" id="KW-0812">Transmembrane</keyword>
<proteinExistence type="inferred from homology"/>
<dbReference type="PROSITE" id="PS50283">
    <property type="entry name" value="NA_SOLUT_SYMP_3"/>
    <property type="match status" value="1"/>
</dbReference>
<dbReference type="InterPro" id="IPR051163">
    <property type="entry name" value="Sodium:Solute_Symporter_SSF"/>
</dbReference>
<evidence type="ECO:0000313" key="14">
    <source>
        <dbReference type="Proteomes" id="UP000245535"/>
    </source>
</evidence>
<feature type="transmembrane region" description="Helical" evidence="12">
    <location>
        <begin position="157"/>
        <end position="175"/>
    </location>
</feature>
<feature type="transmembrane region" description="Helical" evidence="12">
    <location>
        <begin position="400"/>
        <end position="420"/>
    </location>
</feature>
<evidence type="ECO:0000256" key="5">
    <source>
        <dbReference type="ARBA" id="ARBA00022692"/>
    </source>
</evidence>
<evidence type="ECO:0000256" key="8">
    <source>
        <dbReference type="ARBA" id="ARBA00023065"/>
    </source>
</evidence>
<keyword evidence="4" id="KW-1003">Cell membrane</keyword>
<dbReference type="Gene3D" id="1.20.1730.10">
    <property type="entry name" value="Sodium/glucose cotransporter"/>
    <property type="match status" value="1"/>
</dbReference>
<comment type="subcellular location">
    <subcellularLocation>
        <location evidence="1">Cell membrane</location>
        <topology evidence="1">Multi-pass membrane protein</topology>
    </subcellularLocation>
</comment>
<reference evidence="13 14" key="1">
    <citation type="submission" date="2018-03" db="EMBL/GenBank/DDBJ databases">
        <title>Genomic Encyclopedia of Archaeal and Bacterial Type Strains, Phase II (KMG-II): from individual species to whole genera.</title>
        <authorList>
            <person name="Goeker M."/>
        </authorList>
    </citation>
    <scope>NUCLEOTIDE SEQUENCE [LARGE SCALE GENOMIC DNA]</scope>
    <source>
        <strain evidence="13 14">DSM 28229</strain>
    </source>
</reference>
<feature type="transmembrane region" description="Helical" evidence="12">
    <location>
        <begin position="456"/>
        <end position="479"/>
    </location>
</feature>
<dbReference type="RefSeq" id="WP_317047226.1">
    <property type="nucleotide sequence ID" value="NZ_QGDO01000001.1"/>
</dbReference>
<keyword evidence="3" id="KW-0813">Transport</keyword>
<dbReference type="GO" id="GO:0015293">
    <property type="term" value="F:symporter activity"/>
    <property type="evidence" value="ECO:0007669"/>
    <property type="project" value="TreeGrafter"/>
</dbReference>
<dbReference type="InterPro" id="IPR038377">
    <property type="entry name" value="Na/Glc_symporter_sf"/>
</dbReference>
<evidence type="ECO:0000256" key="1">
    <source>
        <dbReference type="ARBA" id="ARBA00004651"/>
    </source>
</evidence>
<dbReference type="PANTHER" id="PTHR42985:SF47">
    <property type="entry name" value="INTEGRAL MEMBRANE TRANSPORT PROTEIN"/>
    <property type="match status" value="1"/>
</dbReference>
<feature type="transmembrane region" description="Helical" evidence="12">
    <location>
        <begin position="236"/>
        <end position="254"/>
    </location>
</feature>
<dbReference type="GO" id="GO:0005886">
    <property type="term" value="C:plasma membrane"/>
    <property type="evidence" value="ECO:0007669"/>
    <property type="project" value="UniProtKB-SubCell"/>
</dbReference>
<feature type="transmembrane region" description="Helical" evidence="12">
    <location>
        <begin position="319"/>
        <end position="340"/>
    </location>
</feature>
<evidence type="ECO:0000256" key="2">
    <source>
        <dbReference type="ARBA" id="ARBA00006434"/>
    </source>
</evidence>
<evidence type="ECO:0000256" key="10">
    <source>
        <dbReference type="ARBA" id="ARBA00023201"/>
    </source>
</evidence>
<dbReference type="Pfam" id="PF00474">
    <property type="entry name" value="SSF"/>
    <property type="match status" value="1"/>
</dbReference>
<feature type="transmembrane region" description="Helical" evidence="12">
    <location>
        <begin position="275"/>
        <end position="299"/>
    </location>
</feature>
<comment type="similarity">
    <text evidence="2 11">Belongs to the sodium:solute symporter (SSF) (TC 2.A.21) family.</text>
</comment>
<keyword evidence="9 12" id="KW-0472">Membrane</keyword>
<feature type="transmembrane region" description="Helical" evidence="12">
    <location>
        <begin position="375"/>
        <end position="394"/>
    </location>
</feature>
<evidence type="ECO:0000256" key="11">
    <source>
        <dbReference type="RuleBase" id="RU362091"/>
    </source>
</evidence>
<comment type="caution">
    <text evidence="13">The sequence shown here is derived from an EMBL/GenBank/DDBJ whole genome shotgun (WGS) entry which is preliminary data.</text>
</comment>
<evidence type="ECO:0000256" key="6">
    <source>
        <dbReference type="ARBA" id="ARBA00022989"/>
    </source>
</evidence>
<feature type="transmembrane region" description="Helical" evidence="12">
    <location>
        <begin position="187"/>
        <end position="205"/>
    </location>
</feature>
<evidence type="ECO:0000256" key="9">
    <source>
        <dbReference type="ARBA" id="ARBA00023136"/>
    </source>
</evidence>
<protein>
    <submittedName>
        <fullName evidence="13">SSS family transporter</fullName>
    </submittedName>
</protein>
<evidence type="ECO:0000256" key="4">
    <source>
        <dbReference type="ARBA" id="ARBA00022475"/>
    </source>
</evidence>
<dbReference type="Proteomes" id="UP000245535">
    <property type="component" value="Unassembled WGS sequence"/>
</dbReference>
<keyword evidence="8" id="KW-0406">Ion transport</keyword>
<feature type="transmembrane region" description="Helical" evidence="12">
    <location>
        <begin position="6"/>
        <end position="27"/>
    </location>
</feature>
<dbReference type="AlphaFoldDB" id="A0A315ZG07"/>
<name>A0A315ZG07_SEDFL</name>
<dbReference type="GO" id="GO:0006814">
    <property type="term" value="P:sodium ion transport"/>
    <property type="evidence" value="ECO:0007669"/>
    <property type="project" value="UniProtKB-KW"/>
</dbReference>
<feature type="transmembrane region" description="Helical" evidence="12">
    <location>
        <begin position="126"/>
        <end position="151"/>
    </location>
</feature>
<evidence type="ECO:0000313" key="13">
    <source>
        <dbReference type="EMBL" id="PWJ44451.1"/>
    </source>
</evidence>
<dbReference type="InterPro" id="IPR001734">
    <property type="entry name" value="Na/solute_symporter"/>
</dbReference>
<evidence type="ECO:0000256" key="12">
    <source>
        <dbReference type="SAM" id="Phobius"/>
    </source>
</evidence>
<organism evidence="13 14">
    <name type="scientific">Sediminitomix flava</name>
    <dbReference type="NCBI Taxonomy" id="379075"/>
    <lineage>
        <taxon>Bacteria</taxon>
        <taxon>Pseudomonadati</taxon>
        <taxon>Bacteroidota</taxon>
        <taxon>Cytophagia</taxon>
        <taxon>Cytophagales</taxon>
        <taxon>Flammeovirgaceae</taxon>
        <taxon>Sediminitomix</taxon>
    </lineage>
</organism>
<dbReference type="PANTHER" id="PTHR42985">
    <property type="entry name" value="SODIUM-COUPLED MONOCARBOXYLATE TRANSPORTER"/>
    <property type="match status" value="1"/>
</dbReference>
<evidence type="ECO:0000256" key="7">
    <source>
        <dbReference type="ARBA" id="ARBA00023053"/>
    </source>
</evidence>
<feature type="transmembrane region" description="Helical" evidence="12">
    <location>
        <begin position="87"/>
        <end position="105"/>
    </location>
</feature>
<evidence type="ECO:0000256" key="3">
    <source>
        <dbReference type="ARBA" id="ARBA00022448"/>
    </source>
</evidence>
<feature type="transmembrane region" description="Helical" evidence="12">
    <location>
        <begin position="47"/>
        <end position="67"/>
    </location>
</feature>
<dbReference type="EMBL" id="QGDO01000001">
    <property type="protein sequence ID" value="PWJ44451.1"/>
    <property type="molecule type" value="Genomic_DNA"/>
</dbReference>
<feature type="transmembrane region" description="Helical" evidence="12">
    <location>
        <begin position="432"/>
        <end position="450"/>
    </location>
</feature>
<keyword evidence="14" id="KW-1185">Reference proteome</keyword>
<keyword evidence="10" id="KW-0739">Sodium transport</keyword>
<gene>
    <name evidence="13" type="ORF">BC781_101822</name>
</gene>
<sequence length="487" mass="55351">MELQQISPSLTIGVVVCYFLFLLGISYWTSRSSDEATFFTGNRKSPWYLVAFGMIGASLSGVTFISVPGEVGNSSWHYLQFVMGNVVGYWLIALVLIPIFYRLELVSIYEFLKERFGVSSYKTGSFYFLLSQTIGASFRLFLAASVLQIAISDHFGIPFWMTVLMTLLLIWLYTYKSGIKTIVWTDTLQTFFLLSAVVLTIVFLASKLELSDHLWQSISSREESTIFNWDWRSKNFFWKKFIAGVFIAIAMNGLDQNVMQKNLTCRSMKDAQRNIIWFSLAFFVATILFLSLGVLLYQYGDAFQIQLPTKTDEIYPFLAMNYFGESIAILFLLGITAAAFSSADSALTALTTSFCVDFLNHSYKPSKHEVQVRRMVHVGFSALVFAVIVIFRILQDDSVVTTVFKVAGYTYGPLLGLFAFGLSNKRVIKDKWVPLICILSPLLSWVLNTYSQELFWGYQFGFEILLVNAVFTMIGLWIVSSRKELRS</sequence>
<keyword evidence="6 12" id="KW-1133">Transmembrane helix</keyword>
<accession>A0A315ZG07</accession>
<dbReference type="CDD" id="cd10326">
    <property type="entry name" value="SLC5sbd_NIS-like"/>
    <property type="match status" value="1"/>
</dbReference>